<evidence type="ECO:0000256" key="1">
    <source>
        <dbReference type="SAM" id="MobiDB-lite"/>
    </source>
</evidence>
<dbReference type="InterPro" id="IPR011991">
    <property type="entry name" value="ArsR-like_HTH"/>
</dbReference>
<proteinExistence type="predicted"/>
<feature type="region of interest" description="Disordered" evidence="1">
    <location>
        <begin position="338"/>
        <end position="363"/>
    </location>
</feature>
<dbReference type="SUPFAM" id="SSF46785">
    <property type="entry name" value="Winged helix' DNA-binding domain"/>
    <property type="match status" value="1"/>
</dbReference>
<reference evidence="2 3" key="1">
    <citation type="submission" date="2019-02" db="EMBL/GenBank/DDBJ databases">
        <title>Genomic data mining of an Antarctic deep-sea actinobacterium, Janibacterlimosus P3-3-X1.</title>
        <authorList>
            <person name="Liao L."/>
            <person name="Chen B."/>
        </authorList>
    </citation>
    <scope>NUCLEOTIDE SEQUENCE [LARGE SCALE GENOMIC DNA]</scope>
    <source>
        <strain evidence="2 3">P3-3-X1</strain>
    </source>
</reference>
<dbReference type="AlphaFoldDB" id="A0A4P6MRT7"/>
<keyword evidence="3" id="KW-1185">Reference proteome</keyword>
<dbReference type="RefSeq" id="WP_130629612.1">
    <property type="nucleotide sequence ID" value="NZ_CP036164.1"/>
</dbReference>
<gene>
    <name evidence="2" type="ORF">EXU32_09090</name>
</gene>
<sequence>MAHEVGDPPQRTPLSREMQDRLRHGIEDDPHKAYRTLVTSMVQHHWTEQQMREALLDPEHRGGWWYRRLAERNGGPAATGDLRYRIESARKFIAANPPVVDRQSASEKVAQIHASAEARPWKGRTGTTDRLVLDALCRLAQKAGGPVLRASLRQITEEAGLGSADTAHRATRRLIDAGWLKKTHDSTDTTGTGWTLRKPTEDTGTVVRLFSGAETVPISSAHDAFRRGALGGTGYRVLRLLLMTDDPASARVIAEALGVTDRTVRTRLGEMHGLGLVERLDDGTWRPLVTDAEGLARRLDAVAKFRRTAGRGEKVRERHDKAREMWLDWASDQRRSRLGVIAGGRPQGRPVKSNTQEQRRAAR</sequence>
<evidence type="ECO:0000313" key="3">
    <source>
        <dbReference type="Proteomes" id="UP000290408"/>
    </source>
</evidence>
<protein>
    <submittedName>
        <fullName evidence="2">HTH domain-containing protein</fullName>
    </submittedName>
</protein>
<dbReference type="Gene3D" id="1.10.10.10">
    <property type="entry name" value="Winged helix-like DNA-binding domain superfamily/Winged helix DNA-binding domain"/>
    <property type="match status" value="1"/>
</dbReference>
<dbReference type="KEGG" id="jli:EXU32_09090"/>
<dbReference type="InterPro" id="IPR036390">
    <property type="entry name" value="WH_DNA-bd_sf"/>
</dbReference>
<accession>A0A4P6MRT7</accession>
<organism evidence="2 3">
    <name type="scientific">Janibacter limosus</name>
    <dbReference type="NCBI Taxonomy" id="53458"/>
    <lineage>
        <taxon>Bacteria</taxon>
        <taxon>Bacillati</taxon>
        <taxon>Actinomycetota</taxon>
        <taxon>Actinomycetes</taxon>
        <taxon>Micrococcales</taxon>
        <taxon>Intrasporangiaceae</taxon>
        <taxon>Janibacter</taxon>
    </lineage>
</organism>
<dbReference type="Proteomes" id="UP000290408">
    <property type="component" value="Chromosome"/>
</dbReference>
<dbReference type="EMBL" id="CP036164">
    <property type="protein sequence ID" value="QBF46391.1"/>
    <property type="molecule type" value="Genomic_DNA"/>
</dbReference>
<name>A0A4P6MRT7_9MICO</name>
<evidence type="ECO:0000313" key="2">
    <source>
        <dbReference type="EMBL" id="QBF46391.1"/>
    </source>
</evidence>
<dbReference type="OrthoDB" id="3211423at2"/>
<dbReference type="CDD" id="cd00090">
    <property type="entry name" value="HTH_ARSR"/>
    <property type="match status" value="1"/>
</dbReference>
<dbReference type="InterPro" id="IPR036388">
    <property type="entry name" value="WH-like_DNA-bd_sf"/>
</dbReference>